<evidence type="ECO:0000313" key="3">
    <source>
        <dbReference type="Proteomes" id="UP000217313"/>
    </source>
</evidence>
<organism evidence="2 3">
    <name type="scientific">Solenopsis invicta virus 4</name>
    <dbReference type="NCBI Taxonomy" id="2018500"/>
    <lineage>
        <taxon>Viruses</taxon>
        <taxon>Riboviria</taxon>
        <taxon>Orthornavirae</taxon>
        <taxon>Pisuviricota</taxon>
        <taxon>Pisoniviricetes</taxon>
        <taxon>Picornavirales</taxon>
        <taxon>Polycipiviridae</taxon>
        <taxon>Sopolycivirus</taxon>
        <taxon>Sopolycivirus betasolenopsis</taxon>
    </lineage>
</organism>
<feature type="compositionally biased region" description="Polar residues" evidence="1">
    <location>
        <begin position="11"/>
        <end position="25"/>
    </location>
</feature>
<evidence type="ECO:0000256" key="1">
    <source>
        <dbReference type="SAM" id="MobiDB-lite"/>
    </source>
</evidence>
<dbReference type="KEGG" id="vg:33867866"/>
<name>A0A220QTH5_9VIRU</name>
<gene>
    <name evidence="2" type="primary">ORF2</name>
</gene>
<dbReference type="Proteomes" id="UP000217313">
    <property type="component" value="Segment"/>
</dbReference>
<proteinExistence type="predicted"/>
<evidence type="ECO:0000313" key="2">
    <source>
        <dbReference type="EMBL" id="ASK12191.1"/>
    </source>
</evidence>
<feature type="region of interest" description="Disordered" evidence="1">
    <location>
        <begin position="1"/>
        <end position="25"/>
    </location>
</feature>
<dbReference type="RefSeq" id="YP_009407933.1">
    <property type="nucleotide sequence ID" value="NC_035455.1"/>
</dbReference>
<accession>A0A220QTH5</accession>
<protein>
    <submittedName>
        <fullName evidence="2">Uncharacterized protein</fullName>
    </submittedName>
</protein>
<keyword evidence="3" id="KW-1185">Reference proteome</keyword>
<dbReference type="OrthoDB" id="26890at10239"/>
<dbReference type="GeneID" id="33867866"/>
<reference evidence="3" key="1">
    <citation type="submission" date="2017-05" db="EMBL/GenBank/DDBJ databases">
        <title>Polycipiviridae: a proposed new family of polycistronic picorna-like RNA viruses.</title>
        <authorList>
            <person name="Olendraite I."/>
            <person name="Lukhovitskaya N.I."/>
            <person name="Porter S.D."/>
            <person name="Valles S.M."/>
            <person name="Firth A.E."/>
        </authorList>
    </citation>
    <scope>NUCLEOTIDE SEQUENCE [LARGE SCALE GENOMIC DNA]</scope>
</reference>
<dbReference type="EMBL" id="MF041808">
    <property type="protein sequence ID" value="ASK12191.1"/>
    <property type="molecule type" value="Genomic_RNA"/>
</dbReference>
<sequence>MHGINFVPASSGATTNGSSVTWNSNPTYPPESAGISWYDQANHWEPNDENIESTGTNNNEFNEPYWSTRSESNGYSWNNSAEVEWNRQPTTNPIIGANQTEAAVEAPTNNSEGLSQQFQNEAMTASEAFEAEEGIESGVKVGESFGGPLGIGAIILQSLGDVTTNALTAGMKETQASDYTQNATQQGIGAQLQAGLIEKNETATIDQVSAVSKGFDLLGPAGAGIGYAIGQAAFQPGDPYLNTVNSFNGMTNPQDTGIVQSLNTDSASGATQQVENV</sequence>